<gene>
    <name evidence="5" type="ORF">FA740_14420</name>
</gene>
<sequence length="425" mass="45537">MSGGANVLTGTRIRERRLALSRRQADVARAVGISPAYLNLIEHNRRPVSPELIARLADELEVPADELAEGREEIRIAALREAAAHPVAAGTVAELDQITEFLARFPGWAALLIAHARRGGGLERQLVDLSDRMTQDPYLLTTLHEVLSAVTSVRSTAAILVEDGEISPDWRRRFHANLHQDSQRLSLTAQALVAYLDSFEADGNASTPQEEVEAWMAAQGAEAPDPGDLTSDAARAMAADLLRHMHADRAALPDRHLTEALPAAGNPPDPVRLSARLGLPLDLVMRRLADLRPTGFEGAGLLVCDGSGALTMRRAAQGFALPRPGDSCALWPLYHALAVPQVALARLVVTPDGRLFRTLSYAQRRQPMGLDGPLLTDALMLILPADGPVPADALPIGPACRICPRTACPARREPSILVPQGGPAG</sequence>
<accession>A0A4U0QL69</accession>
<evidence type="ECO:0000256" key="1">
    <source>
        <dbReference type="ARBA" id="ARBA00023015"/>
    </source>
</evidence>
<feature type="domain" description="HTH cro/C1-type" evidence="4">
    <location>
        <begin position="13"/>
        <end position="67"/>
    </location>
</feature>
<dbReference type="Pfam" id="PF01381">
    <property type="entry name" value="HTH_3"/>
    <property type="match status" value="1"/>
</dbReference>
<dbReference type="InterPro" id="IPR050807">
    <property type="entry name" value="TransReg_Diox_bact_type"/>
</dbReference>
<reference evidence="5 6" key="1">
    <citation type="submission" date="2019-04" db="EMBL/GenBank/DDBJ databases">
        <authorList>
            <person name="Li J."/>
        </authorList>
    </citation>
    <scope>NUCLEOTIDE SEQUENCE [LARGE SCALE GENOMIC DNA]</scope>
    <source>
        <strain evidence="5 6">CCTCC AB2016182</strain>
    </source>
</reference>
<dbReference type="EMBL" id="SUNH01000021">
    <property type="protein sequence ID" value="TJZ82505.1"/>
    <property type="molecule type" value="Genomic_DNA"/>
</dbReference>
<dbReference type="GO" id="GO:0003677">
    <property type="term" value="F:DNA binding"/>
    <property type="evidence" value="ECO:0007669"/>
    <property type="project" value="UniProtKB-KW"/>
</dbReference>
<dbReference type="RefSeq" id="WP_136857477.1">
    <property type="nucleotide sequence ID" value="NZ_SUNH01000021.1"/>
</dbReference>
<dbReference type="InterPro" id="IPR010982">
    <property type="entry name" value="Lambda_DNA-bd_dom_sf"/>
</dbReference>
<evidence type="ECO:0000313" key="6">
    <source>
        <dbReference type="Proteomes" id="UP000306223"/>
    </source>
</evidence>
<dbReference type="InterPro" id="IPR018653">
    <property type="entry name" value="ScfR_C"/>
</dbReference>
<evidence type="ECO:0000259" key="4">
    <source>
        <dbReference type="PROSITE" id="PS50943"/>
    </source>
</evidence>
<dbReference type="Pfam" id="PF09856">
    <property type="entry name" value="ScfRs"/>
    <property type="match status" value="1"/>
</dbReference>
<dbReference type="SUPFAM" id="SSF47413">
    <property type="entry name" value="lambda repressor-like DNA-binding domains"/>
    <property type="match status" value="1"/>
</dbReference>
<keyword evidence="1" id="KW-0805">Transcription regulation</keyword>
<evidence type="ECO:0000256" key="3">
    <source>
        <dbReference type="ARBA" id="ARBA00023163"/>
    </source>
</evidence>
<dbReference type="GO" id="GO:0005829">
    <property type="term" value="C:cytosol"/>
    <property type="evidence" value="ECO:0007669"/>
    <property type="project" value="TreeGrafter"/>
</dbReference>
<name>A0A4U0QL69_9RHOB</name>
<dbReference type="PANTHER" id="PTHR46797">
    <property type="entry name" value="HTH-TYPE TRANSCRIPTIONAL REGULATOR"/>
    <property type="match status" value="1"/>
</dbReference>
<comment type="caution">
    <text evidence="5">The sequence shown here is derived from an EMBL/GenBank/DDBJ whole genome shotgun (WGS) entry which is preliminary data.</text>
</comment>
<protein>
    <submittedName>
        <fullName evidence="5">Helix-turn-helix domain-containing protein</fullName>
    </submittedName>
</protein>
<dbReference type="CDD" id="cd00093">
    <property type="entry name" value="HTH_XRE"/>
    <property type="match status" value="1"/>
</dbReference>
<dbReference type="AlphaFoldDB" id="A0A4U0QL69"/>
<evidence type="ECO:0000313" key="5">
    <source>
        <dbReference type="EMBL" id="TJZ82505.1"/>
    </source>
</evidence>
<evidence type="ECO:0000256" key="2">
    <source>
        <dbReference type="ARBA" id="ARBA00023125"/>
    </source>
</evidence>
<dbReference type="Proteomes" id="UP000306223">
    <property type="component" value="Unassembled WGS sequence"/>
</dbReference>
<keyword evidence="2" id="KW-0238">DNA-binding</keyword>
<dbReference type="Gene3D" id="1.10.260.40">
    <property type="entry name" value="lambda repressor-like DNA-binding domains"/>
    <property type="match status" value="1"/>
</dbReference>
<dbReference type="PROSITE" id="PS50943">
    <property type="entry name" value="HTH_CROC1"/>
    <property type="match status" value="1"/>
</dbReference>
<proteinExistence type="predicted"/>
<keyword evidence="3" id="KW-0804">Transcription</keyword>
<dbReference type="PANTHER" id="PTHR46797:SF23">
    <property type="entry name" value="HTH-TYPE TRANSCRIPTIONAL REGULATOR SUTR"/>
    <property type="match status" value="1"/>
</dbReference>
<dbReference type="GO" id="GO:0003700">
    <property type="term" value="F:DNA-binding transcription factor activity"/>
    <property type="evidence" value="ECO:0007669"/>
    <property type="project" value="TreeGrafter"/>
</dbReference>
<dbReference type="SMART" id="SM00530">
    <property type="entry name" value="HTH_XRE"/>
    <property type="match status" value="1"/>
</dbReference>
<keyword evidence="6" id="KW-1185">Reference proteome</keyword>
<dbReference type="InterPro" id="IPR001387">
    <property type="entry name" value="Cro/C1-type_HTH"/>
</dbReference>
<organism evidence="5 6">
    <name type="scientific">Paracoccus hibiscisoli</name>
    <dbReference type="NCBI Taxonomy" id="2023261"/>
    <lineage>
        <taxon>Bacteria</taxon>
        <taxon>Pseudomonadati</taxon>
        <taxon>Pseudomonadota</taxon>
        <taxon>Alphaproteobacteria</taxon>
        <taxon>Rhodobacterales</taxon>
        <taxon>Paracoccaceae</taxon>
        <taxon>Paracoccus</taxon>
    </lineage>
</organism>
<dbReference type="OrthoDB" id="7790108at2"/>